<dbReference type="GO" id="GO:0003723">
    <property type="term" value="F:RNA binding"/>
    <property type="evidence" value="ECO:0007669"/>
    <property type="project" value="UniProtKB-UniRule"/>
</dbReference>
<dbReference type="EMBL" id="JBDFQZ010000006">
    <property type="protein sequence ID" value="KAK9713163.1"/>
    <property type="molecule type" value="Genomic_DNA"/>
</dbReference>
<gene>
    <name evidence="4" type="ORF">RND81_06G007900</name>
</gene>
<comment type="caution">
    <text evidence="4">The sequence shown here is derived from an EMBL/GenBank/DDBJ whole genome shotgun (WGS) entry which is preliminary data.</text>
</comment>
<keyword evidence="1" id="KW-0677">Repeat</keyword>
<evidence type="ECO:0000259" key="3">
    <source>
        <dbReference type="SMART" id="SM00322"/>
    </source>
</evidence>
<reference evidence="4" key="1">
    <citation type="submission" date="2024-03" db="EMBL/GenBank/DDBJ databases">
        <title>WGS assembly of Saponaria officinalis var. Norfolk2.</title>
        <authorList>
            <person name="Jenkins J."/>
            <person name="Shu S."/>
            <person name="Grimwood J."/>
            <person name="Barry K."/>
            <person name="Goodstein D."/>
            <person name="Schmutz J."/>
            <person name="Leebens-Mack J."/>
            <person name="Osbourn A."/>
        </authorList>
    </citation>
    <scope>NUCLEOTIDE SEQUENCE [LARGE SCALE GENOMIC DNA]</scope>
    <source>
        <strain evidence="4">JIC</strain>
    </source>
</reference>
<dbReference type="PANTHER" id="PTHR10288">
    <property type="entry name" value="KH DOMAIN CONTAINING RNA BINDING PROTEIN"/>
    <property type="match status" value="1"/>
</dbReference>
<protein>
    <recommendedName>
        <fullName evidence="3">K Homology domain-containing protein</fullName>
    </recommendedName>
</protein>
<feature type="domain" description="K Homology" evidence="3">
    <location>
        <begin position="376"/>
        <end position="445"/>
    </location>
</feature>
<organism evidence="4 5">
    <name type="scientific">Saponaria officinalis</name>
    <name type="common">Common soapwort</name>
    <name type="synonym">Lychnis saponaria</name>
    <dbReference type="NCBI Taxonomy" id="3572"/>
    <lineage>
        <taxon>Eukaryota</taxon>
        <taxon>Viridiplantae</taxon>
        <taxon>Streptophyta</taxon>
        <taxon>Embryophyta</taxon>
        <taxon>Tracheophyta</taxon>
        <taxon>Spermatophyta</taxon>
        <taxon>Magnoliopsida</taxon>
        <taxon>eudicotyledons</taxon>
        <taxon>Gunneridae</taxon>
        <taxon>Pentapetalae</taxon>
        <taxon>Caryophyllales</taxon>
        <taxon>Caryophyllaceae</taxon>
        <taxon>Caryophylleae</taxon>
        <taxon>Saponaria</taxon>
    </lineage>
</organism>
<evidence type="ECO:0000313" key="4">
    <source>
        <dbReference type="EMBL" id="KAK9713163.1"/>
    </source>
</evidence>
<evidence type="ECO:0000256" key="1">
    <source>
        <dbReference type="ARBA" id="ARBA00022737"/>
    </source>
</evidence>
<dbReference type="Pfam" id="PF00013">
    <property type="entry name" value="KH_1"/>
    <property type="match status" value="1"/>
</dbReference>
<dbReference type="InterPro" id="IPR004087">
    <property type="entry name" value="KH_dom"/>
</dbReference>
<dbReference type="InterPro" id="IPR004088">
    <property type="entry name" value="KH_dom_type_1"/>
</dbReference>
<proteinExistence type="predicted"/>
<feature type="domain" description="K Homology" evidence="3">
    <location>
        <begin position="128"/>
        <end position="206"/>
    </location>
</feature>
<name>A0AAW1K853_SAPOF</name>
<dbReference type="InterPro" id="IPR036612">
    <property type="entry name" value="KH_dom_type_1_sf"/>
</dbReference>
<dbReference type="SMART" id="SM00322">
    <property type="entry name" value="KH"/>
    <property type="match status" value="2"/>
</dbReference>
<accession>A0AAW1K853</accession>
<dbReference type="Gene3D" id="3.30.1370.10">
    <property type="entry name" value="K Homology domain, type 1"/>
    <property type="match status" value="1"/>
</dbReference>
<evidence type="ECO:0000256" key="2">
    <source>
        <dbReference type="PROSITE-ProRule" id="PRU00117"/>
    </source>
</evidence>
<evidence type="ECO:0000313" key="5">
    <source>
        <dbReference type="Proteomes" id="UP001443914"/>
    </source>
</evidence>
<dbReference type="AlphaFoldDB" id="A0AAW1K853"/>
<dbReference type="PROSITE" id="PS50084">
    <property type="entry name" value="KH_TYPE_1"/>
    <property type="match status" value="1"/>
</dbReference>
<dbReference type="Gene3D" id="3.30.310.210">
    <property type="match status" value="1"/>
</dbReference>
<dbReference type="Proteomes" id="UP001443914">
    <property type="component" value="Unassembled WGS sequence"/>
</dbReference>
<dbReference type="SUPFAM" id="SSF54791">
    <property type="entry name" value="Eukaryotic type KH-domain (KH-domain type I)"/>
    <property type="match status" value="2"/>
</dbReference>
<sequence length="455" mass="49530">MVVIRSNVCVKSCRLLVVSGVEVWKRDEELKCVERECGGFVRVLSPELLPLWADVSDELIEITGTSLAVKKALIAVTQCLQGDWNKFSPSHASTSSGPSRHLPVQKDRCHVVESRDNDHSRVTEADTREVAFRLICPTHPSGGLVGWERTVIKNLEKETGASILVSPPIVGCDEIVITVSAMENKEWQYSPAQNAAACVFIRSMEVGARSVPSGHASSGTNEVIVRAKLLVLFNQADEVDLTSSMENTEVQILDDHPTRLASADEKIILIVGEFSDVQLCLFQVTWKLREKMFTVKLAPKIIPLLPHEILGRPPSVHQTVSITNAMNRLAVSNGVNDRPSKLSLGDPLTTTENQVDCDAVTSSSSELGSEEGYALIRKEVEIVIPVNMFGRLYGIDGCNMARVRQITGATVTIHDPSPGKDGMAIISGTPNQTQAAMSMLSAFINQTPVTPPPFS</sequence>
<keyword evidence="2" id="KW-0694">RNA-binding</keyword>
<keyword evidence="5" id="KW-1185">Reference proteome</keyword>